<keyword evidence="2" id="KW-0378">Hydrolase</keyword>
<keyword evidence="3" id="KW-0460">Magnesium</keyword>
<evidence type="ECO:0000313" key="5">
    <source>
        <dbReference type="Proteomes" id="UP000192769"/>
    </source>
</evidence>
<dbReference type="NCBIfam" id="TIGR01490">
    <property type="entry name" value="HAD-SF-IB-hyp1"/>
    <property type="match status" value="1"/>
</dbReference>
<dbReference type="Gene3D" id="3.40.50.1000">
    <property type="entry name" value="HAD superfamily/HAD-like"/>
    <property type="match status" value="1"/>
</dbReference>
<dbReference type="OrthoDB" id="9784466at2"/>
<sequence>MKSVAAFFDVDNTLIKIKSMFHFYKYWCDLRSALHEYHQFTNLFSHASQQQTSREELNRMYYRQFKGVDIEELNVAGKKWFSQFFSDSSLLINDTIYALNEHKKNGYETVFVSGSMLPLLSPLAEKLEVDTIICTTLLHDNGVLTGYIGSPQIIGEGKKEAVLSYLHQTGIAADNCYSYGDDISDIPMLSIIGNPVCVGGLSPLADYACSKKWNIIN</sequence>
<dbReference type="NCBIfam" id="TIGR01488">
    <property type="entry name" value="HAD-SF-IB"/>
    <property type="match status" value="1"/>
</dbReference>
<dbReference type="InterPro" id="IPR006385">
    <property type="entry name" value="HAD_hydro_SerB1"/>
</dbReference>
<dbReference type="InterPro" id="IPR023214">
    <property type="entry name" value="HAD_sf"/>
</dbReference>
<accession>A0A1V9DHE4</accession>
<proteinExistence type="predicted"/>
<reference evidence="4 5" key="1">
    <citation type="submission" date="2017-02" db="EMBL/GenBank/DDBJ databases">
        <title>Whole genome shotgun sequence of Pantoea agglomerans strain AS1 isolated from a cycad, Zamia floridana in Central Florida, USA.</title>
        <authorList>
            <person name="Lata P."/>
            <person name="Govindarajan S."/>
            <person name="Qi F."/>
            <person name="Li J.-L."/>
            <person name="Maurya S.K."/>
            <person name="Sahoo M.K."/>
        </authorList>
    </citation>
    <scope>NUCLEOTIDE SEQUENCE [LARGE SCALE GENOMIC DNA]</scope>
    <source>
        <strain evidence="4 5">AS1</strain>
    </source>
</reference>
<dbReference type="EMBL" id="MWUE01000017">
    <property type="protein sequence ID" value="OQP33291.1"/>
    <property type="molecule type" value="Genomic_DNA"/>
</dbReference>
<evidence type="ECO:0000256" key="1">
    <source>
        <dbReference type="ARBA" id="ARBA00022723"/>
    </source>
</evidence>
<evidence type="ECO:0000256" key="2">
    <source>
        <dbReference type="ARBA" id="ARBA00022801"/>
    </source>
</evidence>
<dbReference type="AlphaFoldDB" id="A0A1V9DHE4"/>
<dbReference type="GO" id="GO:0046872">
    <property type="term" value="F:metal ion binding"/>
    <property type="evidence" value="ECO:0007669"/>
    <property type="project" value="UniProtKB-KW"/>
</dbReference>
<comment type="caution">
    <text evidence="4">The sequence shown here is derived from an EMBL/GenBank/DDBJ whole genome shotgun (WGS) entry which is preliminary data.</text>
</comment>
<dbReference type="Pfam" id="PF12710">
    <property type="entry name" value="HAD"/>
    <property type="match status" value="1"/>
</dbReference>
<organism evidence="4 5">
    <name type="scientific">Pantoea latae</name>
    <dbReference type="NCBI Taxonomy" id="1964541"/>
    <lineage>
        <taxon>Bacteria</taxon>
        <taxon>Pseudomonadati</taxon>
        <taxon>Pseudomonadota</taxon>
        <taxon>Gammaproteobacteria</taxon>
        <taxon>Enterobacterales</taxon>
        <taxon>Erwiniaceae</taxon>
        <taxon>Pantoea</taxon>
    </lineage>
</organism>
<dbReference type="RefSeq" id="WP_081139544.1">
    <property type="nucleotide sequence ID" value="NZ_MWUE01000017.1"/>
</dbReference>
<evidence type="ECO:0000256" key="3">
    <source>
        <dbReference type="ARBA" id="ARBA00022842"/>
    </source>
</evidence>
<dbReference type="InterPro" id="IPR036412">
    <property type="entry name" value="HAD-like_sf"/>
</dbReference>
<evidence type="ECO:0000313" key="4">
    <source>
        <dbReference type="EMBL" id="OQP33291.1"/>
    </source>
</evidence>
<dbReference type="Gene3D" id="1.20.1440.100">
    <property type="entry name" value="SG protein - dephosphorylation function"/>
    <property type="match status" value="1"/>
</dbReference>
<dbReference type="InterPro" id="IPR050582">
    <property type="entry name" value="HAD-like_SerB"/>
</dbReference>
<evidence type="ECO:0008006" key="6">
    <source>
        <dbReference type="Google" id="ProtNLM"/>
    </source>
</evidence>
<keyword evidence="1" id="KW-0479">Metal-binding</keyword>
<protein>
    <recommendedName>
        <fullName evidence="6">Haloacid dehalogenase</fullName>
    </recommendedName>
</protein>
<keyword evidence="5" id="KW-1185">Reference proteome</keyword>
<dbReference type="GO" id="GO:0016787">
    <property type="term" value="F:hydrolase activity"/>
    <property type="evidence" value="ECO:0007669"/>
    <property type="project" value="UniProtKB-KW"/>
</dbReference>
<gene>
    <name evidence="4" type="ORF">B2J69_12125</name>
</gene>
<dbReference type="Proteomes" id="UP000192769">
    <property type="component" value="Unassembled WGS sequence"/>
</dbReference>
<name>A0A1V9DHE4_9GAMM</name>
<dbReference type="PANTHER" id="PTHR43344:SF13">
    <property type="entry name" value="PHOSPHATASE RV3661-RELATED"/>
    <property type="match status" value="1"/>
</dbReference>
<dbReference type="SUPFAM" id="SSF56784">
    <property type="entry name" value="HAD-like"/>
    <property type="match status" value="1"/>
</dbReference>
<dbReference type="PANTHER" id="PTHR43344">
    <property type="entry name" value="PHOSPHOSERINE PHOSPHATASE"/>
    <property type="match status" value="1"/>
</dbReference>